<evidence type="ECO:0000256" key="4">
    <source>
        <dbReference type="PROSITE-ProRule" id="PRU00175"/>
    </source>
</evidence>
<dbReference type="InterPro" id="IPR013083">
    <property type="entry name" value="Znf_RING/FYVE/PHD"/>
</dbReference>
<dbReference type="GO" id="GO:0000795">
    <property type="term" value="C:synaptonemal complex"/>
    <property type="evidence" value="ECO:0007669"/>
    <property type="project" value="InterPro"/>
</dbReference>
<evidence type="ECO:0000256" key="3">
    <source>
        <dbReference type="ARBA" id="ARBA00022833"/>
    </source>
</evidence>
<dbReference type="EMBL" id="ML119117">
    <property type="protein sequence ID" value="RPB14602.1"/>
    <property type="molecule type" value="Genomic_DNA"/>
</dbReference>
<reference evidence="7 8" key="1">
    <citation type="journal article" date="2018" name="Nat. Ecol. Evol.">
        <title>Pezizomycetes genomes reveal the molecular basis of ectomycorrhizal truffle lifestyle.</title>
        <authorList>
            <person name="Murat C."/>
            <person name="Payen T."/>
            <person name="Noel B."/>
            <person name="Kuo A."/>
            <person name="Morin E."/>
            <person name="Chen J."/>
            <person name="Kohler A."/>
            <person name="Krizsan K."/>
            <person name="Balestrini R."/>
            <person name="Da Silva C."/>
            <person name="Montanini B."/>
            <person name="Hainaut M."/>
            <person name="Levati E."/>
            <person name="Barry K.W."/>
            <person name="Belfiori B."/>
            <person name="Cichocki N."/>
            <person name="Clum A."/>
            <person name="Dockter R.B."/>
            <person name="Fauchery L."/>
            <person name="Guy J."/>
            <person name="Iotti M."/>
            <person name="Le Tacon F."/>
            <person name="Lindquist E.A."/>
            <person name="Lipzen A."/>
            <person name="Malagnac F."/>
            <person name="Mello A."/>
            <person name="Molinier V."/>
            <person name="Miyauchi S."/>
            <person name="Poulain J."/>
            <person name="Riccioni C."/>
            <person name="Rubini A."/>
            <person name="Sitrit Y."/>
            <person name="Splivallo R."/>
            <person name="Traeger S."/>
            <person name="Wang M."/>
            <person name="Zifcakova L."/>
            <person name="Wipf D."/>
            <person name="Zambonelli A."/>
            <person name="Paolocci F."/>
            <person name="Nowrousian M."/>
            <person name="Ottonello S."/>
            <person name="Baldrian P."/>
            <person name="Spatafora J.W."/>
            <person name="Henrissat B."/>
            <person name="Nagy L.G."/>
            <person name="Aury J.M."/>
            <person name="Wincker P."/>
            <person name="Grigoriev I.V."/>
            <person name="Bonfante P."/>
            <person name="Martin F.M."/>
        </authorList>
    </citation>
    <scope>NUCLEOTIDE SEQUENCE [LARGE SCALE GENOMIC DNA]</scope>
    <source>
        <strain evidence="7 8">CCBAS932</strain>
    </source>
</reference>
<feature type="non-terminal residue" evidence="7">
    <location>
        <position position="1"/>
    </location>
</feature>
<dbReference type="GO" id="GO:0061630">
    <property type="term" value="F:ubiquitin protein ligase activity"/>
    <property type="evidence" value="ECO:0007669"/>
    <property type="project" value="InterPro"/>
</dbReference>
<dbReference type="PROSITE" id="PS50089">
    <property type="entry name" value="ZF_RING_2"/>
    <property type="match status" value="1"/>
</dbReference>
<dbReference type="InterPro" id="IPR042448">
    <property type="entry name" value="CCNB1IP1"/>
</dbReference>
<protein>
    <recommendedName>
        <fullName evidence="6">RING-type domain-containing protein</fullName>
    </recommendedName>
</protein>
<dbReference type="PANTHER" id="PTHR14305">
    <property type="entry name" value="E3 UBIQUITIN-PROTEIN LIGASE CCNB1IP1"/>
    <property type="match status" value="1"/>
</dbReference>
<evidence type="ECO:0000256" key="2">
    <source>
        <dbReference type="ARBA" id="ARBA00022771"/>
    </source>
</evidence>
<dbReference type="GO" id="GO:0008270">
    <property type="term" value="F:zinc ion binding"/>
    <property type="evidence" value="ECO:0007669"/>
    <property type="project" value="UniProtKB-KW"/>
</dbReference>
<feature type="non-terminal residue" evidence="7">
    <location>
        <position position="202"/>
    </location>
</feature>
<keyword evidence="5" id="KW-0175">Coiled coil</keyword>
<proteinExistence type="predicted"/>
<dbReference type="GO" id="GO:0007131">
    <property type="term" value="P:reciprocal meiotic recombination"/>
    <property type="evidence" value="ECO:0007669"/>
    <property type="project" value="InterPro"/>
</dbReference>
<keyword evidence="8" id="KW-1185">Reference proteome</keyword>
<organism evidence="7 8">
    <name type="scientific">Morchella conica CCBAS932</name>
    <dbReference type="NCBI Taxonomy" id="1392247"/>
    <lineage>
        <taxon>Eukaryota</taxon>
        <taxon>Fungi</taxon>
        <taxon>Dikarya</taxon>
        <taxon>Ascomycota</taxon>
        <taxon>Pezizomycotina</taxon>
        <taxon>Pezizomycetes</taxon>
        <taxon>Pezizales</taxon>
        <taxon>Morchellaceae</taxon>
        <taxon>Morchella</taxon>
    </lineage>
</organism>
<accession>A0A3N4KZB9</accession>
<feature type="coiled-coil region" evidence="5">
    <location>
        <begin position="129"/>
        <end position="156"/>
    </location>
</feature>
<sequence length="202" mass="22701">FTLRCNNLRCRAQLDVRAAVTTCSHIFCISCASSLQLTEPPLNDQRVCPACETTLSQPDDAVITALNPSDDYKTSVLSGLSPTIIMEVCSKGLGFWTYQVTQEVVYQEYLAKSLTERSNTLSGQLDKIIRDANSEIASLRDKIAAMTIAEEELRRKNHELMEGWREKGRKLAQTQELYDKLKRRTLISQVRNAASENVNQAI</sequence>
<dbReference type="InterPro" id="IPR001841">
    <property type="entry name" value="Znf_RING"/>
</dbReference>
<dbReference type="Proteomes" id="UP000277580">
    <property type="component" value="Unassembled WGS sequence"/>
</dbReference>
<evidence type="ECO:0000256" key="5">
    <source>
        <dbReference type="SAM" id="Coils"/>
    </source>
</evidence>
<keyword evidence="2 4" id="KW-0863">Zinc-finger</keyword>
<evidence type="ECO:0000256" key="1">
    <source>
        <dbReference type="ARBA" id="ARBA00022723"/>
    </source>
</evidence>
<dbReference type="OrthoDB" id="441210at2759"/>
<keyword evidence="1" id="KW-0479">Metal-binding</keyword>
<dbReference type="AlphaFoldDB" id="A0A3N4KZB9"/>
<name>A0A3N4KZB9_9PEZI</name>
<feature type="domain" description="RING-type" evidence="6">
    <location>
        <begin position="10"/>
        <end position="52"/>
    </location>
</feature>
<dbReference type="InParanoid" id="A0A3N4KZB9"/>
<evidence type="ECO:0000259" key="6">
    <source>
        <dbReference type="PROSITE" id="PS50089"/>
    </source>
</evidence>
<dbReference type="Pfam" id="PF14634">
    <property type="entry name" value="zf-RING_5"/>
    <property type="match status" value="1"/>
</dbReference>
<dbReference type="PROSITE" id="PS00518">
    <property type="entry name" value="ZF_RING_1"/>
    <property type="match status" value="1"/>
</dbReference>
<dbReference type="Gene3D" id="3.30.40.10">
    <property type="entry name" value="Zinc/RING finger domain, C3HC4 (zinc finger)"/>
    <property type="match status" value="1"/>
</dbReference>
<evidence type="ECO:0000313" key="8">
    <source>
        <dbReference type="Proteomes" id="UP000277580"/>
    </source>
</evidence>
<gene>
    <name evidence="7" type="ORF">P167DRAFT_462131</name>
</gene>
<dbReference type="InterPro" id="IPR017907">
    <property type="entry name" value="Znf_RING_CS"/>
</dbReference>
<dbReference type="PANTHER" id="PTHR14305:SF0">
    <property type="entry name" value="E3 UBIQUITIN-PROTEIN LIGASE CCNB1IP1"/>
    <property type="match status" value="1"/>
</dbReference>
<dbReference type="SUPFAM" id="SSF57850">
    <property type="entry name" value="RING/U-box"/>
    <property type="match status" value="1"/>
</dbReference>
<keyword evidence="3" id="KW-0862">Zinc</keyword>
<dbReference type="STRING" id="1392247.A0A3N4KZB9"/>
<evidence type="ECO:0000313" key="7">
    <source>
        <dbReference type="EMBL" id="RPB14602.1"/>
    </source>
</evidence>